<proteinExistence type="predicted"/>
<sequence length="511" mass="56957" precursor="true">MRLVCGLILSAQFCFALSAFAESDAPPPPRFIGYVDSEQPAPPKFLGFVESDAPPPPRFLGFVKGDFPPPCRPIPKHESLPEILDLEQLVREQNARRKNARPAQFPEPQQVLQTAGESESEQLVPATPTPKLVEIPSQPPVVAEAFISSDPSPAIEPHPDSQPDPANLNVPVPPEVELPDLAPVPAPTSSPSPSSPIPSSPMLDPQPSQAGPELFPDPDPFLAMDSAPPQAASPELNQSWMGDECCPGSFADECQNCLGTSDLAPFIDLMIMPGSERTVTEIRGMLPLWETNDSLIFSDLRAQFDSEDASTGMFGLGYRFIDEDDWIWGVYGYFDHMNTTDDNSFNQFTTGIEVITLERDFRITAYFPNQGGESADRRSGFSNGTVFTHNFQERAYRGFEIEYGCRLLHWGWLDSRELRWFNGIYHLGNSASGFSSITGPKSRLEYRCYALPWLGNQSRFEAGVELSYDKLRDTQFWGFARIRIPLSPKANQPLPDPIRRRFADLPRRQIY</sequence>
<feature type="region of interest" description="Disordered" evidence="1">
    <location>
        <begin position="149"/>
        <end position="239"/>
    </location>
</feature>
<gene>
    <name evidence="4" type="ORF">KOR42_42610</name>
</gene>
<dbReference type="Gene3D" id="2.40.160.160">
    <property type="entry name" value="Inverse autotransporter, beta-domain"/>
    <property type="match status" value="1"/>
</dbReference>
<keyword evidence="2" id="KW-0732">Signal</keyword>
<evidence type="ECO:0000313" key="5">
    <source>
        <dbReference type="Proteomes" id="UP000317243"/>
    </source>
</evidence>
<dbReference type="OrthoDB" id="8320584at2"/>
<protein>
    <recommendedName>
        <fullName evidence="3">Inverse autotransporter beta-domain domain-containing protein</fullName>
    </recommendedName>
</protein>
<dbReference type="RefSeq" id="WP_146511640.1">
    <property type="nucleotide sequence ID" value="NZ_SIHI01000026.1"/>
</dbReference>
<dbReference type="InterPro" id="IPR038177">
    <property type="entry name" value="IAT_beta_sf"/>
</dbReference>
<feature type="signal peptide" evidence="2">
    <location>
        <begin position="1"/>
        <end position="21"/>
    </location>
</feature>
<accession>A0A5C5W9N2</accession>
<dbReference type="InterPro" id="IPR024519">
    <property type="entry name" value="IAT_beta"/>
</dbReference>
<feature type="compositionally biased region" description="Pro residues" evidence="1">
    <location>
        <begin position="171"/>
        <end position="199"/>
    </location>
</feature>
<dbReference type="EMBL" id="SIHI01000026">
    <property type="protein sequence ID" value="TWT46993.1"/>
    <property type="molecule type" value="Genomic_DNA"/>
</dbReference>
<dbReference type="Proteomes" id="UP000317243">
    <property type="component" value="Unassembled WGS sequence"/>
</dbReference>
<reference evidence="4 5" key="1">
    <citation type="submission" date="2019-02" db="EMBL/GenBank/DDBJ databases">
        <title>Deep-cultivation of Planctomycetes and their phenomic and genomic characterization uncovers novel biology.</title>
        <authorList>
            <person name="Wiegand S."/>
            <person name="Jogler M."/>
            <person name="Boedeker C."/>
            <person name="Pinto D."/>
            <person name="Vollmers J."/>
            <person name="Rivas-Marin E."/>
            <person name="Kohn T."/>
            <person name="Peeters S.H."/>
            <person name="Heuer A."/>
            <person name="Rast P."/>
            <person name="Oberbeckmann S."/>
            <person name="Bunk B."/>
            <person name="Jeske O."/>
            <person name="Meyerdierks A."/>
            <person name="Storesund J.E."/>
            <person name="Kallscheuer N."/>
            <person name="Luecker S."/>
            <person name="Lage O.M."/>
            <person name="Pohl T."/>
            <person name="Merkel B.J."/>
            <person name="Hornburger P."/>
            <person name="Mueller R.-W."/>
            <person name="Bruemmer F."/>
            <person name="Labrenz M."/>
            <person name="Spormann A.M."/>
            <person name="Op Den Camp H."/>
            <person name="Overmann J."/>
            <person name="Amann R."/>
            <person name="Jetten M.S.M."/>
            <person name="Mascher T."/>
            <person name="Medema M.H."/>
            <person name="Devos D.P."/>
            <person name="Kaster A.-K."/>
            <person name="Ovreas L."/>
            <person name="Rohde M."/>
            <person name="Galperin M.Y."/>
            <person name="Jogler C."/>
        </authorList>
    </citation>
    <scope>NUCLEOTIDE SEQUENCE [LARGE SCALE GENOMIC DNA]</scope>
    <source>
        <strain evidence="4 5">KOR42</strain>
    </source>
</reference>
<dbReference type="AlphaFoldDB" id="A0A5C5W9N2"/>
<name>A0A5C5W9N2_9PLAN</name>
<evidence type="ECO:0000256" key="2">
    <source>
        <dbReference type="SAM" id="SignalP"/>
    </source>
</evidence>
<evidence type="ECO:0000259" key="3">
    <source>
        <dbReference type="Pfam" id="PF11924"/>
    </source>
</evidence>
<comment type="caution">
    <text evidence="4">The sequence shown here is derived from an EMBL/GenBank/DDBJ whole genome shotgun (WGS) entry which is preliminary data.</text>
</comment>
<feature type="chain" id="PRO_5022778232" description="Inverse autotransporter beta-domain domain-containing protein" evidence="2">
    <location>
        <begin position="22"/>
        <end position="511"/>
    </location>
</feature>
<organism evidence="4 5">
    <name type="scientific">Thalassoglobus neptunius</name>
    <dbReference type="NCBI Taxonomy" id="1938619"/>
    <lineage>
        <taxon>Bacteria</taxon>
        <taxon>Pseudomonadati</taxon>
        <taxon>Planctomycetota</taxon>
        <taxon>Planctomycetia</taxon>
        <taxon>Planctomycetales</taxon>
        <taxon>Planctomycetaceae</taxon>
        <taxon>Thalassoglobus</taxon>
    </lineage>
</organism>
<feature type="region of interest" description="Disordered" evidence="1">
    <location>
        <begin position="94"/>
        <end position="134"/>
    </location>
</feature>
<evidence type="ECO:0000256" key="1">
    <source>
        <dbReference type="SAM" id="MobiDB-lite"/>
    </source>
</evidence>
<feature type="domain" description="Inverse autotransporter beta-domain" evidence="3">
    <location>
        <begin position="276"/>
        <end position="407"/>
    </location>
</feature>
<keyword evidence="5" id="KW-1185">Reference proteome</keyword>
<dbReference type="Pfam" id="PF11924">
    <property type="entry name" value="IAT_beta"/>
    <property type="match status" value="1"/>
</dbReference>
<evidence type="ECO:0000313" key="4">
    <source>
        <dbReference type="EMBL" id="TWT46993.1"/>
    </source>
</evidence>